<feature type="region of interest" description="Disordered" evidence="1">
    <location>
        <begin position="1"/>
        <end position="29"/>
    </location>
</feature>
<dbReference type="STRING" id="1391627.SAMN05216464_110172"/>
<proteinExistence type="predicted"/>
<name>A0A1G7GJC3_9SPHI</name>
<evidence type="ECO:0000256" key="1">
    <source>
        <dbReference type="SAM" id="MobiDB-lite"/>
    </source>
</evidence>
<protein>
    <submittedName>
        <fullName evidence="2">Uncharacterized protein</fullName>
    </submittedName>
</protein>
<reference evidence="2 3" key="1">
    <citation type="submission" date="2016-10" db="EMBL/GenBank/DDBJ databases">
        <authorList>
            <person name="de Groot N.N."/>
        </authorList>
    </citation>
    <scope>NUCLEOTIDE SEQUENCE [LARGE SCALE GENOMIC DNA]</scope>
    <source>
        <strain evidence="2 3">47C3B</strain>
    </source>
</reference>
<evidence type="ECO:0000313" key="3">
    <source>
        <dbReference type="Proteomes" id="UP000199072"/>
    </source>
</evidence>
<organism evidence="2 3">
    <name type="scientific">Mucilaginibacter pineti</name>
    <dbReference type="NCBI Taxonomy" id="1391627"/>
    <lineage>
        <taxon>Bacteria</taxon>
        <taxon>Pseudomonadati</taxon>
        <taxon>Bacteroidota</taxon>
        <taxon>Sphingobacteriia</taxon>
        <taxon>Sphingobacteriales</taxon>
        <taxon>Sphingobacteriaceae</taxon>
        <taxon>Mucilaginibacter</taxon>
    </lineage>
</organism>
<dbReference type="Proteomes" id="UP000199072">
    <property type="component" value="Unassembled WGS sequence"/>
</dbReference>
<gene>
    <name evidence="2" type="ORF">SAMN05216464_110172</name>
</gene>
<dbReference type="RefSeq" id="WP_091152099.1">
    <property type="nucleotide sequence ID" value="NZ_FNAI01000010.1"/>
</dbReference>
<keyword evidence="3" id="KW-1185">Reference proteome</keyword>
<sequence length="151" mass="17850">MEENSPEKLDEETMQTKIPDKSQPASKDEMAGIEIDDDVYFFVDFVKLQVREHANPDNIIPFSKMKDTGTHYEFMYDPLTRTISSSASRQNYKVSFRNITKLHPDAVARIYKVPLEEVKKRNDKEFFRDLNQIRQGEKKEVKQQKKRGMRM</sequence>
<evidence type="ECO:0000313" key="2">
    <source>
        <dbReference type="EMBL" id="SDE88216.1"/>
    </source>
</evidence>
<dbReference type="AlphaFoldDB" id="A0A1G7GJC3"/>
<dbReference type="EMBL" id="FNAI01000010">
    <property type="protein sequence ID" value="SDE88216.1"/>
    <property type="molecule type" value="Genomic_DNA"/>
</dbReference>
<accession>A0A1G7GJC3</accession>